<dbReference type="FunFam" id="1.20.1270.10:FF:000002">
    <property type="entry name" value="Heat shock 70 kDa protein 4"/>
    <property type="match status" value="1"/>
</dbReference>
<feature type="compositionally biased region" description="Polar residues" evidence="3">
    <location>
        <begin position="536"/>
        <end position="546"/>
    </location>
</feature>
<dbReference type="Pfam" id="PF00012">
    <property type="entry name" value="HSP70"/>
    <property type="match status" value="1"/>
</dbReference>
<accession>A0AAV9IN70</accession>
<comment type="caution">
    <text evidence="4">The sequence shown here is derived from an EMBL/GenBank/DDBJ whole genome shotgun (WGS) entry which is preliminary data.</text>
</comment>
<dbReference type="FunFam" id="3.90.640.10:FF:000004">
    <property type="entry name" value="Heat shock 70 kDa protein 4"/>
    <property type="match status" value="1"/>
</dbReference>
<dbReference type="Gene3D" id="3.30.30.30">
    <property type="match status" value="1"/>
</dbReference>
<dbReference type="SUPFAM" id="SSF100934">
    <property type="entry name" value="Heat shock protein 70kD (HSP70), C-terminal subdomain"/>
    <property type="match status" value="2"/>
</dbReference>
<evidence type="ECO:0000256" key="3">
    <source>
        <dbReference type="SAM" id="MobiDB-lite"/>
    </source>
</evidence>
<organism evidence="4 5">
    <name type="scientific">Galdieria yellowstonensis</name>
    <dbReference type="NCBI Taxonomy" id="3028027"/>
    <lineage>
        <taxon>Eukaryota</taxon>
        <taxon>Rhodophyta</taxon>
        <taxon>Bangiophyceae</taxon>
        <taxon>Galdieriales</taxon>
        <taxon>Galdieriaceae</taxon>
        <taxon>Galdieria</taxon>
    </lineage>
</organism>
<dbReference type="PRINTS" id="PR00301">
    <property type="entry name" value="HEATSHOCK70"/>
</dbReference>
<feature type="compositionally biased region" description="Basic and acidic residues" evidence="3">
    <location>
        <begin position="557"/>
        <end position="568"/>
    </location>
</feature>
<feature type="compositionally biased region" description="Low complexity" evidence="3">
    <location>
        <begin position="569"/>
        <end position="592"/>
    </location>
</feature>
<proteinExistence type="predicted"/>
<dbReference type="InterPro" id="IPR043129">
    <property type="entry name" value="ATPase_NBD"/>
</dbReference>
<dbReference type="Proteomes" id="UP001300502">
    <property type="component" value="Unassembled WGS sequence"/>
</dbReference>
<dbReference type="FunFam" id="3.30.30.30:FF:000002">
    <property type="entry name" value="Heat shock 70 kDa protein 4"/>
    <property type="match status" value="1"/>
</dbReference>
<dbReference type="Gene3D" id="1.20.1270.10">
    <property type="match status" value="2"/>
</dbReference>
<feature type="compositionally biased region" description="Basic and acidic residues" evidence="3">
    <location>
        <begin position="593"/>
        <end position="607"/>
    </location>
</feature>
<feature type="compositionally biased region" description="Low complexity" evidence="3">
    <location>
        <begin position="834"/>
        <end position="847"/>
    </location>
</feature>
<keyword evidence="2" id="KW-0067">ATP-binding</keyword>
<dbReference type="GO" id="GO:0140662">
    <property type="term" value="F:ATP-dependent protein folding chaperone"/>
    <property type="evidence" value="ECO:0007669"/>
    <property type="project" value="InterPro"/>
</dbReference>
<reference evidence="4 5" key="1">
    <citation type="submission" date="2022-07" db="EMBL/GenBank/DDBJ databases">
        <title>Genome-wide signatures of adaptation to extreme environments.</title>
        <authorList>
            <person name="Cho C.H."/>
            <person name="Yoon H.S."/>
        </authorList>
    </citation>
    <scope>NUCLEOTIDE SEQUENCE [LARGE SCALE GENOMIC DNA]</scope>
    <source>
        <strain evidence="4 5">108.79 E11</strain>
    </source>
</reference>
<dbReference type="PANTHER" id="PTHR45639:SF4">
    <property type="entry name" value="HSC70CB, ISOFORM G"/>
    <property type="match status" value="1"/>
</dbReference>
<dbReference type="PANTHER" id="PTHR45639">
    <property type="entry name" value="HSC70CB, ISOFORM G-RELATED"/>
    <property type="match status" value="1"/>
</dbReference>
<evidence type="ECO:0000313" key="5">
    <source>
        <dbReference type="Proteomes" id="UP001300502"/>
    </source>
</evidence>
<dbReference type="Gene3D" id="3.90.640.10">
    <property type="entry name" value="Actin, Chain A, domain 4"/>
    <property type="match status" value="1"/>
</dbReference>
<dbReference type="GO" id="GO:0005829">
    <property type="term" value="C:cytosol"/>
    <property type="evidence" value="ECO:0007669"/>
    <property type="project" value="TreeGrafter"/>
</dbReference>
<dbReference type="GO" id="GO:0005634">
    <property type="term" value="C:nucleus"/>
    <property type="evidence" value="ECO:0007669"/>
    <property type="project" value="TreeGrafter"/>
</dbReference>
<dbReference type="InterPro" id="IPR029047">
    <property type="entry name" value="HSP70_peptide-bd_sf"/>
</dbReference>
<name>A0AAV9IN70_9RHOD</name>
<dbReference type="InterPro" id="IPR013126">
    <property type="entry name" value="Hsp_70_fam"/>
</dbReference>
<feature type="region of interest" description="Disordered" evidence="3">
    <location>
        <begin position="500"/>
        <end position="607"/>
    </location>
</feature>
<keyword evidence="5" id="KW-1185">Reference proteome</keyword>
<gene>
    <name evidence="4" type="ORF">GAYE_SCF63G6659</name>
</gene>
<dbReference type="InterPro" id="IPR029048">
    <property type="entry name" value="HSP70_C_sf"/>
</dbReference>
<feature type="compositionally biased region" description="Basic and acidic residues" evidence="3">
    <location>
        <begin position="509"/>
        <end position="518"/>
    </location>
</feature>
<evidence type="ECO:0000256" key="2">
    <source>
        <dbReference type="ARBA" id="ARBA00022840"/>
    </source>
</evidence>
<feature type="compositionally biased region" description="Basic and acidic residues" evidence="3">
    <location>
        <begin position="863"/>
        <end position="872"/>
    </location>
</feature>
<feature type="region of interest" description="Disordered" evidence="3">
    <location>
        <begin position="811"/>
        <end position="882"/>
    </location>
</feature>
<dbReference type="EMBL" id="JANCYU010000068">
    <property type="protein sequence ID" value="KAK4528714.1"/>
    <property type="molecule type" value="Genomic_DNA"/>
</dbReference>
<dbReference type="SUPFAM" id="SSF53067">
    <property type="entry name" value="Actin-like ATPase domain"/>
    <property type="match status" value="2"/>
</dbReference>
<dbReference type="AlphaFoldDB" id="A0AAV9IN70"/>
<protein>
    <submittedName>
        <fullName evidence="4">Uncharacterized protein</fullName>
    </submittedName>
</protein>
<dbReference type="GO" id="GO:0005524">
    <property type="term" value="F:ATP binding"/>
    <property type="evidence" value="ECO:0007669"/>
    <property type="project" value="UniProtKB-KW"/>
</dbReference>
<dbReference type="Gene3D" id="2.60.34.10">
    <property type="entry name" value="Substrate Binding Domain Of DNAk, Chain A, domain 1"/>
    <property type="match status" value="1"/>
</dbReference>
<keyword evidence="1" id="KW-0547">Nucleotide-binding</keyword>
<dbReference type="Gene3D" id="3.30.420.40">
    <property type="match status" value="2"/>
</dbReference>
<evidence type="ECO:0000256" key="1">
    <source>
        <dbReference type="ARBA" id="ARBA00022741"/>
    </source>
</evidence>
<evidence type="ECO:0000313" key="4">
    <source>
        <dbReference type="EMBL" id="KAK4528714.1"/>
    </source>
</evidence>
<dbReference type="SUPFAM" id="SSF100920">
    <property type="entry name" value="Heat shock protein 70kD (HSP70), peptide-binding domain"/>
    <property type="match status" value="1"/>
</dbReference>
<sequence>MSCAGFDFGNANCLVAIARRGGIDVCTNEVSNRTTPCLVAFSGESRSIGESAVSSVVQNYKNTVTEVKRLLGRAYDDPEVQRQMERSFFEIVKEQDGRTGIRVQYGPNGEKRVFSPEALVAMILTNLGETASAEYGANVKDCVISIPAYFTDAQRRAMKVAGKIAGLNVLRLFHEHAAAALSYGLYRAAELPENDPYKVAIVDIGNSATTVAIVGFLKTKLTVYSVAFDSNLGGRDFDQVLFDHFASTFGEKYKLDIRSNPRATIRLRVACEKLKKVLSANPEAPLNVECIMNDVDVSGYLKRSEFEKMSEDLIKRICLTCQRALEGANMSVQDVQSVEIVGGSSRIPAVQNALEQFFGRSVMKTLNAEETVGRGCALQGAIISPAFRVRPYAVEDVMPYPISIFKRCGNEEECIQLFTRFNPIPSLKQLTFTVPYAPVELTGYYEKTEGTPLENTAITKFVVEAPKKKDNEREMAKVRVRVKLTADGILTMHSAYSLEEVEEQPQVSKNEEKREVSKESQAPAESADKMDIGDQPSANSEQNANKTEAEQNGVATGKEEEEQHEKQQTDSSSATMSDANNNTNNSANATKSNADKPDPQTKKMKTKQVDLKYDETLCSGVFNDHQVETAHAAELEMRARDRYLRDRSDALNSLESYVYDMRNNLADFGGPLKDFVLAEHRQRFLEELENIENWIYSDEASSASKSVFQEKLSSMKTKGDAIVQRKYEWETRPEAIAELQKVCETYRSLALSSSPEYEHIPEEERKKVLDKVQEAENWLSQQIPIFEKLQKHEDCPVSVAQIRQKSKAVEQFCQPIMNRPKPAPPKKNKEEESASSTTNKDNSTTTTQKEDSSEQMQTETEEDKSAENKDSPMETEPTTTTQ</sequence>